<dbReference type="KEGG" id="ppac:PAP_00720"/>
<dbReference type="HOGENOM" id="CLU_140807_1_0_2"/>
<evidence type="ECO:0000256" key="1">
    <source>
        <dbReference type="SAM" id="Phobius"/>
    </source>
</evidence>
<dbReference type="GeneID" id="24841279"/>
<keyword evidence="1" id="KW-0472">Membrane</keyword>
<dbReference type="OrthoDB" id="100210at2157"/>
<dbReference type="eggNOG" id="arCOG05789">
    <property type="taxonomic scope" value="Archaea"/>
</dbReference>
<protein>
    <submittedName>
        <fullName evidence="2">Uncharacterized protein</fullName>
    </submittedName>
</protein>
<accession>A0A075LRM2</accession>
<reference evidence="2 3" key="2">
    <citation type="journal article" date="2015" name="Genome Announc.">
        <title>Complete Genome Sequence of Hyperthermophilic Piezophilic Archaeon Palaeococcus pacificus DY20341T, Isolated from Deep-Sea Hydrothermal Sediments.</title>
        <authorList>
            <person name="Zeng X."/>
            <person name="Jebbar M."/>
            <person name="Shao Z."/>
        </authorList>
    </citation>
    <scope>NUCLEOTIDE SEQUENCE [LARGE SCALE GENOMIC DNA]</scope>
    <source>
        <strain evidence="2 3">DY20341</strain>
    </source>
</reference>
<feature type="transmembrane region" description="Helical" evidence="1">
    <location>
        <begin position="12"/>
        <end position="33"/>
    </location>
</feature>
<dbReference type="RefSeq" id="WP_048164089.1">
    <property type="nucleotide sequence ID" value="NZ_CP006019.1"/>
</dbReference>
<sequence>MLRLSRRGQTALETLFIVAIIMAGIAFVVPSYLNENRNISVIAYVRTSASHACDYLNMGVEISESPYSLLNPALESLNGENYHFRVMNITQVDTNTTTRILVTINTPFQVDNTTIANGIKSFIIEDIAKNTNLAKNSTNLVYSGRIIEISVRVVKG</sequence>
<keyword evidence="1" id="KW-1133">Transmembrane helix</keyword>
<reference evidence="3" key="1">
    <citation type="submission" date="2013-06" db="EMBL/GenBank/DDBJ databases">
        <title>Complete Genome Sequence of Hyperthermophilic Palaeococcus pacificus DY20341T, Isolated from a Deep-Sea Hydrothermal Sediments.</title>
        <authorList>
            <person name="Zeng X."/>
            <person name="Shao Z."/>
        </authorList>
    </citation>
    <scope>NUCLEOTIDE SEQUENCE [LARGE SCALE GENOMIC DNA]</scope>
    <source>
        <strain evidence="3">DY20341</strain>
    </source>
</reference>
<dbReference type="STRING" id="1343739.PAP_00720"/>
<name>A0A075LRM2_9EURY</name>
<proteinExistence type="predicted"/>
<evidence type="ECO:0000313" key="3">
    <source>
        <dbReference type="Proteomes" id="UP000027981"/>
    </source>
</evidence>
<dbReference type="EMBL" id="CP006019">
    <property type="protein sequence ID" value="AIF68587.1"/>
    <property type="molecule type" value="Genomic_DNA"/>
</dbReference>
<dbReference type="AlphaFoldDB" id="A0A075LRM2"/>
<evidence type="ECO:0000313" key="2">
    <source>
        <dbReference type="EMBL" id="AIF68587.1"/>
    </source>
</evidence>
<dbReference type="Proteomes" id="UP000027981">
    <property type="component" value="Chromosome"/>
</dbReference>
<keyword evidence="1" id="KW-0812">Transmembrane</keyword>
<keyword evidence="3" id="KW-1185">Reference proteome</keyword>
<gene>
    <name evidence="2" type="ORF">PAP_00720</name>
</gene>
<organism evidence="2 3">
    <name type="scientific">Palaeococcus pacificus DY20341</name>
    <dbReference type="NCBI Taxonomy" id="1343739"/>
    <lineage>
        <taxon>Archaea</taxon>
        <taxon>Methanobacteriati</taxon>
        <taxon>Methanobacteriota</taxon>
        <taxon>Thermococci</taxon>
        <taxon>Thermococcales</taxon>
        <taxon>Thermococcaceae</taxon>
        <taxon>Palaeococcus</taxon>
    </lineage>
</organism>